<dbReference type="Gene3D" id="1.10.10.430">
    <property type="entry name" value="Phosphatase 2C, C-terminal domain suprefamily"/>
    <property type="match status" value="1"/>
</dbReference>
<feature type="domain" description="Protein serine/threonine phosphatase 2C C-terminal" evidence="7">
    <location>
        <begin position="15"/>
        <end position="97"/>
    </location>
</feature>
<sequence length="104" mass="11660">MLDVCLSKGSRDNMTVILICFEAAPSIDPIAVEKEEQWNQEIAQRVQEICDAAMNKGDAHATLDVDFVMRELELLSLDSCPNGLTFHAARTAVDRILEKRRQSI</sequence>
<name>A0ABD6ELS5_9BILA</name>
<keyword evidence="4" id="KW-0378">Hydrolase</keyword>
<evidence type="ECO:0000256" key="4">
    <source>
        <dbReference type="ARBA" id="ARBA00022801"/>
    </source>
</evidence>
<accession>A0ABD6ELS5</accession>
<keyword evidence="6" id="KW-0464">Manganese</keyword>
<dbReference type="GO" id="GO:0016787">
    <property type="term" value="F:hydrolase activity"/>
    <property type="evidence" value="ECO:0007669"/>
    <property type="project" value="UniProtKB-KW"/>
</dbReference>
<keyword evidence="3" id="KW-0479">Metal-binding</keyword>
<keyword evidence="5" id="KW-0460">Magnesium</keyword>
<comment type="caution">
    <text evidence="8">The sequence shown here is derived from an EMBL/GenBank/DDBJ whole genome shotgun (WGS) entry which is preliminary data.</text>
</comment>
<dbReference type="Proteomes" id="UP001608902">
    <property type="component" value="Unassembled WGS sequence"/>
</dbReference>
<evidence type="ECO:0000259" key="7">
    <source>
        <dbReference type="Pfam" id="PF07830"/>
    </source>
</evidence>
<comment type="similarity">
    <text evidence="2">Belongs to the PP2C family.</text>
</comment>
<evidence type="ECO:0000313" key="9">
    <source>
        <dbReference type="Proteomes" id="UP001608902"/>
    </source>
</evidence>
<evidence type="ECO:0000256" key="3">
    <source>
        <dbReference type="ARBA" id="ARBA00022723"/>
    </source>
</evidence>
<protein>
    <recommendedName>
        <fullName evidence="7">Protein serine/threonine phosphatase 2C C-terminal domain-containing protein</fullName>
    </recommendedName>
</protein>
<dbReference type="AlphaFoldDB" id="A0ABD6ELS5"/>
<comment type="cofactor">
    <cofactor evidence="1">
        <name>Mn(2+)</name>
        <dbReference type="ChEBI" id="CHEBI:29035"/>
    </cofactor>
</comment>
<reference evidence="8 9" key="1">
    <citation type="submission" date="2024-08" db="EMBL/GenBank/DDBJ databases">
        <title>Gnathostoma spinigerum genome.</title>
        <authorList>
            <person name="Gonzalez-Bertolin B."/>
            <person name="Monzon S."/>
            <person name="Zaballos A."/>
            <person name="Jimenez P."/>
            <person name="Dekumyoy P."/>
            <person name="Varona S."/>
            <person name="Cuesta I."/>
            <person name="Sumanam S."/>
            <person name="Adisakwattana P."/>
            <person name="Gasser R.B."/>
            <person name="Hernandez-Gonzalez A."/>
            <person name="Young N.D."/>
            <person name="Perteguer M.J."/>
        </authorList>
    </citation>
    <scope>NUCLEOTIDE SEQUENCE [LARGE SCALE GENOMIC DNA]</scope>
    <source>
        <strain evidence="8">AL3</strain>
        <tissue evidence="8">Liver</tissue>
    </source>
</reference>
<evidence type="ECO:0000256" key="1">
    <source>
        <dbReference type="ARBA" id="ARBA00001936"/>
    </source>
</evidence>
<dbReference type="Pfam" id="PF07830">
    <property type="entry name" value="PP2C_C"/>
    <property type="match status" value="1"/>
</dbReference>
<organism evidence="8 9">
    <name type="scientific">Gnathostoma spinigerum</name>
    <dbReference type="NCBI Taxonomy" id="75299"/>
    <lineage>
        <taxon>Eukaryota</taxon>
        <taxon>Metazoa</taxon>
        <taxon>Ecdysozoa</taxon>
        <taxon>Nematoda</taxon>
        <taxon>Chromadorea</taxon>
        <taxon>Rhabditida</taxon>
        <taxon>Spirurina</taxon>
        <taxon>Gnathostomatomorpha</taxon>
        <taxon>Gnathostomatoidea</taxon>
        <taxon>Gnathostomatidae</taxon>
        <taxon>Gnathostoma</taxon>
    </lineage>
</organism>
<dbReference type="InterPro" id="IPR012911">
    <property type="entry name" value="PP2C_C"/>
</dbReference>
<dbReference type="EMBL" id="JBGFUD010006002">
    <property type="protein sequence ID" value="MFH4980736.1"/>
    <property type="molecule type" value="Genomic_DNA"/>
</dbReference>
<keyword evidence="9" id="KW-1185">Reference proteome</keyword>
<evidence type="ECO:0000313" key="8">
    <source>
        <dbReference type="EMBL" id="MFH4980736.1"/>
    </source>
</evidence>
<evidence type="ECO:0000256" key="2">
    <source>
        <dbReference type="ARBA" id="ARBA00006702"/>
    </source>
</evidence>
<dbReference type="InterPro" id="IPR036580">
    <property type="entry name" value="PP2C_C_sf"/>
</dbReference>
<evidence type="ECO:0000256" key="5">
    <source>
        <dbReference type="ARBA" id="ARBA00022842"/>
    </source>
</evidence>
<proteinExistence type="inferred from homology"/>
<evidence type="ECO:0000256" key="6">
    <source>
        <dbReference type="ARBA" id="ARBA00023211"/>
    </source>
</evidence>
<dbReference type="GO" id="GO:0046872">
    <property type="term" value="F:metal ion binding"/>
    <property type="evidence" value="ECO:0007669"/>
    <property type="project" value="UniProtKB-KW"/>
</dbReference>
<gene>
    <name evidence="8" type="ORF">AB6A40_007445</name>
</gene>